<accession>A0A5N5FGG2</accession>
<reference evidence="1 2" key="1">
    <citation type="submission" date="2019-09" db="EMBL/GenBank/DDBJ databases">
        <authorList>
            <person name="Ou C."/>
        </authorList>
    </citation>
    <scope>NUCLEOTIDE SEQUENCE [LARGE SCALE GENOMIC DNA]</scope>
    <source>
        <strain evidence="1">S2</strain>
        <tissue evidence="1">Leaf</tissue>
    </source>
</reference>
<reference evidence="1 2" key="3">
    <citation type="submission" date="2019-11" db="EMBL/GenBank/DDBJ databases">
        <title>A de novo genome assembly of a pear dwarfing rootstock.</title>
        <authorList>
            <person name="Wang F."/>
            <person name="Wang J."/>
            <person name="Li S."/>
            <person name="Zhang Y."/>
            <person name="Fang M."/>
            <person name="Ma L."/>
            <person name="Zhao Y."/>
            <person name="Jiang S."/>
        </authorList>
    </citation>
    <scope>NUCLEOTIDE SEQUENCE [LARGE SCALE GENOMIC DNA]</scope>
    <source>
        <strain evidence="1">S2</strain>
        <tissue evidence="1">Leaf</tissue>
    </source>
</reference>
<gene>
    <name evidence="1" type="ORF">D8674_010581</name>
</gene>
<evidence type="ECO:0000313" key="1">
    <source>
        <dbReference type="EMBL" id="KAB2600310.1"/>
    </source>
</evidence>
<proteinExistence type="predicted"/>
<evidence type="ECO:0000313" key="2">
    <source>
        <dbReference type="Proteomes" id="UP000327157"/>
    </source>
</evidence>
<name>A0A5N5FGG2_9ROSA</name>
<keyword evidence="2" id="KW-1185">Reference proteome</keyword>
<comment type="caution">
    <text evidence="1">The sequence shown here is derived from an EMBL/GenBank/DDBJ whole genome shotgun (WGS) entry which is preliminary data.</text>
</comment>
<dbReference type="Proteomes" id="UP000327157">
    <property type="component" value="Chromosome 13"/>
</dbReference>
<dbReference type="AlphaFoldDB" id="A0A5N5FGG2"/>
<reference evidence="2" key="2">
    <citation type="submission" date="2019-10" db="EMBL/GenBank/DDBJ databases">
        <title>A de novo genome assembly of a pear dwarfing rootstock.</title>
        <authorList>
            <person name="Wang F."/>
            <person name="Wang J."/>
            <person name="Li S."/>
            <person name="Zhang Y."/>
            <person name="Fang M."/>
            <person name="Ma L."/>
            <person name="Zhao Y."/>
            <person name="Jiang S."/>
        </authorList>
    </citation>
    <scope>NUCLEOTIDE SEQUENCE [LARGE SCALE GENOMIC DNA]</scope>
</reference>
<protein>
    <submittedName>
        <fullName evidence="1">Uncharacterized protein</fullName>
    </submittedName>
</protein>
<sequence>MALGPVHGSHHLHWISVAKPLSQRLHESTTREAHQHPKVPDPWRIVQDSRIFR</sequence>
<dbReference type="EMBL" id="SMOL01000753">
    <property type="protein sequence ID" value="KAB2600310.1"/>
    <property type="molecule type" value="Genomic_DNA"/>
</dbReference>
<organism evidence="1 2">
    <name type="scientific">Pyrus ussuriensis x Pyrus communis</name>
    <dbReference type="NCBI Taxonomy" id="2448454"/>
    <lineage>
        <taxon>Eukaryota</taxon>
        <taxon>Viridiplantae</taxon>
        <taxon>Streptophyta</taxon>
        <taxon>Embryophyta</taxon>
        <taxon>Tracheophyta</taxon>
        <taxon>Spermatophyta</taxon>
        <taxon>Magnoliopsida</taxon>
        <taxon>eudicotyledons</taxon>
        <taxon>Gunneridae</taxon>
        <taxon>Pentapetalae</taxon>
        <taxon>rosids</taxon>
        <taxon>fabids</taxon>
        <taxon>Rosales</taxon>
        <taxon>Rosaceae</taxon>
        <taxon>Amygdaloideae</taxon>
        <taxon>Maleae</taxon>
        <taxon>Pyrus</taxon>
    </lineage>
</organism>